<protein>
    <submittedName>
        <fullName evidence="1">Uncharacterized protein</fullName>
    </submittedName>
</protein>
<dbReference type="OrthoDB" id="4559251at2"/>
<name>A0A5N0EL78_9NOCA</name>
<comment type="caution">
    <text evidence="1">The sequence shown here is derived from an EMBL/GenBank/DDBJ whole genome shotgun (WGS) entry which is preliminary data.</text>
</comment>
<dbReference type="Proteomes" id="UP000323876">
    <property type="component" value="Unassembled WGS sequence"/>
</dbReference>
<organism evidence="1 2">
    <name type="scientific">Nocardia colli</name>
    <dbReference type="NCBI Taxonomy" id="2545717"/>
    <lineage>
        <taxon>Bacteria</taxon>
        <taxon>Bacillati</taxon>
        <taxon>Actinomycetota</taxon>
        <taxon>Actinomycetes</taxon>
        <taxon>Mycobacteriales</taxon>
        <taxon>Nocardiaceae</taxon>
        <taxon>Nocardia</taxon>
    </lineage>
</organism>
<gene>
    <name evidence="1" type="ORF">F3087_11360</name>
</gene>
<dbReference type="EMBL" id="VXLC01000003">
    <property type="protein sequence ID" value="KAA8889509.1"/>
    <property type="molecule type" value="Genomic_DNA"/>
</dbReference>
<proteinExistence type="predicted"/>
<accession>A0A5N0EL78</accession>
<sequence>MTTIPTRDEADYAEQLIPANPDRAADVGLDTTALTPPTEHLGGAFDTADLADRYEQSLIIPIPDDDYPLAY</sequence>
<evidence type="ECO:0000313" key="1">
    <source>
        <dbReference type="EMBL" id="KAA8889509.1"/>
    </source>
</evidence>
<evidence type="ECO:0000313" key="2">
    <source>
        <dbReference type="Proteomes" id="UP000323876"/>
    </source>
</evidence>
<dbReference type="RefSeq" id="WP_150401782.1">
    <property type="nucleotide sequence ID" value="NZ_VXLC01000003.1"/>
</dbReference>
<reference evidence="1 2" key="1">
    <citation type="submission" date="2019-09" db="EMBL/GenBank/DDBJ databases">
        <authorList>
            <person name="Wang X."/>
        </authorList>
    </citation>
    <scope>NUCLEOTIDE SEQUENCE [LARGE SCALE GENOMIC DNA]</scope>
    <source>
        <strain evidence="1 2">CICC 11023</strain>
    </source>
</reference>
<dbReference type="AlphaFoldDB" id="A0A5N0EL78"/>
<keyword evidence="2" id="KW-1185">Reference proteome</keyword>